<name>A0A6A6US47_9PEZI</name>
<gene>
    <name evidence="1" type="ORF">BT63DRAFT_6662</name>
</gene>
<reference evidence="1" key="1">
    <citation type="journal article" date="2020" name="Stud. Mycol.">
        <title>101 Dothideomycetes genomes: a test case for predicting lifestyles and emergence of pathogens.</title>
        <authorList>
            <person name="Haridas S."/>
            <person name="Albert R."/>
            <person name="Binder M."/>
            <person name="Bloem J."/>
            <person name="Labutti K."/>
            <person name="Salamov A."/>
            <person name="Andreopoulos B."/>
            <person name="Baker S."/>
            <person name="Barry K."/>
            <person name="Bills G."/>
            <person name="Bluhm B."/>
            <person name="Cannon C."/>
            <person name="Castanera R."/>
            <person name="Culley D."/>
            <person name="Daum C."/>
            <person name="Ezra D."/>
            <person name="Gonzalez J."/>
            <person name="Henrissat B."/>
            <person name="Kuo A."/>
            <person name="Liang C."/>
            <person name="Lipzen A."/>
            <person name="Lutzoni F."/>
            <person name="Magnuson J."/>
            <person name="Mondo S."/>
            <person name="Nolan M."/>
            <person name="Ohm R."/>
            <person name="Pangilinan J."/>
            <person name="Park H.-J."/>
            <person name="Ramirez L."/>
            <person name="Alfaro M."/>
            <person name="Sun H."/>
            <person name="Tritt A."/>
            <person name="Yoshinaga Y."/>
            <person name="Zwiers L.-H."/>
            <person name="Turgeon B."/>
            <person name="Goodwin S."/>
            <person name="Spatafora J."/>
            <person name="Crous P."/>
            <person name="Grigoriev I."/>
        </authorList>
    </citation>
    <scope>NUCLEOTIDE SEQUENCE</scope>
    <source>
        <strain evidence="1">CBS 115976</strain>
    </source>
</reference>
<organism evidence="1 2">
    <name type="scientific">Microthyrium microscopicum</name>
    <dbReference type="NCBI Taxonomy" id="703497"/>
    <lineage>
        <taxon>Eukaryota</taxon>
        <taxon>Fungi</taxon>
        <taxon>Dikarya</taxon>
        <taxon>Ascomycota</taxon>
        <taxon>Pezizomycotina</taxon>
        <taxon>Dothideomycetes</taxon>
        <taxon>Dothideomycetes incertae sedis</taxon>
        <taxon>Microthyriales</taxon>
        <taxon>Microthyriaceae</taxon>
        <taxon>Microthyrium</taxon>
    </lineage>
</organism>
<sequence>MSLVQTQGEQLIVTGVIPNTQNNMAAFSALDTATVLEGTAAMTTVYPDSTIDHFDLYSFYYACSSATQTSLLGLPLSCTITASAYTDVSKPVFIIIAAVPSRSMSLFASIPIWRNAVEWYLSK</sequence>
<proteinExistence type="predicted"/>
<dbReference type="OrthoDB" id="4820608at2759"/>
<dbReference type="AlphaFoldDB" id="A0A6A6US47"/>
<evidence type="ECO:0000313" key="1">
    <source>
        <dbReference type="EMBL" id="KAF2674293.1"/>
    </source>
</evidence>
<dbReference type="EMBL" id="MU004230">
    <property type="protein sequence ID" value="KAF2674293.1"/>
    <property type="molecule type" value="Genomic_DNA"/>
</dbReference>
<protein>
    <submittedName>
        <fullName evidence="1">Uncharacterized protein</fullName>
    </submittedName>
</protein>
<keyword evidence="2" id="KW-1185">Reference proteome</keyword>
<accession>A0A6A6US47</accession>
<evidence type="ECO:0000313" key="2">
    <source>
        <dbReference type="Proteomes" id="UP000799302"/>
    </source>
</evidence>
<dbReference type="Proteomes" id="UP000799302">
    <property type="component" value="Unassembled WGS sequence"/>
</dbReference>